<reference evidence="7" key="1">
    <citation type="journal article" date="2015" name="BMC Genomics">
        <title>Genomic and transcriptomic analysis of the endophytic fungus Pestalotiopsis fici reveals its lifestyle and high potential for synthesis of natural products.</title>
        <authorList>
            <person name="Wang X."/>
            <person name="Zhang X."/>
            <person name="Liu L."/>
            <person name="Xiang M."/>
            <person name="Wang W."/>
            <person name="Sun X."/>
            <person name="Che Y."/>
            <person name="Guo L."/>
            <person name="Liu G."/>
            <person name="Guo L."/>
            <person name="Wang C."/>
            <person name="Yin W.B."/>
            <person name="Stadler M."/>
            <person name="Zhang X."/>
            <person name="Liu X."/>
        </authorList>
    </citation>
    <scope>NUCLEOTIDE SEQUENCE [LARGE SCALE GENOMIC DNA]</scope>
    <source>
        <strain evidence="7">W106-1 / CGMCC3.15140</strain>
    </source>
</reference>
<dbReference type="CDD" id="cd18657">
    <property type="entry name" value="CSD_Swi6"/>
    <property type="match status" value="1"/>
</dbReference>
<keyword evidence="3" id="KW-0539">Nucleus</keyword>
<dbReference type="InterPro" id="IPR051219">
    <property type="entry name" value="Heterochromatin_chromo-domain"/>
</dbReference>
<dbReference type="KEGG" id="pfy:PFICI_10409"/>
<dbReference type="HOGENOM" id="CLU_045874_0_0_1"/>
<feature type="domain" description="Chromo" evidence="5">
    <location>
        <begin position="80"/>
        <end position="141"/>
    </location>
</feature>
<dbReference type="GO" id="GO:0000792">
    <property type="term" value="C:heterochromatin"/>
    <property type="evidence" value="ECO:0007669"/>
    <property type="project" value="UniProtKB-ARBA"/>
</dbReference>
<feature type="compositionally biased region" description="Acidic residues" evidence="4">
    <location>
        <begin position="39"/>
        <end position="48"/>
    </location>
</feature>
<dbReference type="STRING" id="1229662.W3WZ09"/>
<proteinExistence type="predicted"/>
<keyword evidence="7" id="KW-1185">Reference proteome</keyword>
<feature type="region of interest" description="Disordered" evidence="4">
    <location>
        <begin position="13"/>
        <end position="77"/>
    </location>
</feature>
<dbReference type="GO" id="GO:0006338">
    <property type="term" value="P:chromatin remodeling"/>
    <property type="evidence" value="ECO:0007669"/>
    <property type="project" value="UniProtKB-ARBA"/>
</dbReference>
<dbReference type="PROSITE" id="PS00598">
    <property type="entry name" value="CHROMO_1"/>
    <property type="match status" value="1"/>
</dbReference>
<dbReference type="OMA" id="KCPLKML"/>
<protein>
    <recommendedName>
        <fullName evidence="5">Chromo domain-containing protein</fullName>
    </recommendedName>
</protein>
<feature type="region of interest" description="Disordered" evidence="4">
    <location>
        <begin position="136"/>
        <end position="192"/>
    </location>
</feature>
<dbReference type="InterPro" id="IPR023779">
    <property type="entry name" value="Chromodomain_CS"/>
</dbReference>
<feature type="compositionally biased region" description="Acidic residues" evidence="4">
    <location>
        <begin position="58"/>
        <end position="77"/>
    </location>
</feature>
<dbReference type="PANTHER" id="PTHR22812">
    <property type="entry name" value="CHROMOBOX PROTEIN"/>
    <property type="match status" value="1"/>
</dbReference>
<dbReference type="EMBL" id="KI912115">
    <property type="protein sequence ID" value="ETS78347.1"/>
    <property type="molecule type" value="Genomic_DNA"/>
</dbReference>
<evidence type="ECO:0000256" key="4">
    <source>
        <dbReference type="SAM" id="MobiDB-lite"/>
    </source>
</evidence>
<dbReference type="GO" id="GO:0005634">
    <property type="term" value="C:nucleus"/>
    <property type="evidence" value="ECO:0007669"/>
    <property type="project" value="UniProtKB-SubCell"/>
</dbReference>
<dbReference type="SMART" id="SM00298">
    <property type="entry name" value="CHROMO"/>
    <property type="match status" value="1"/>
</dbReference>
<dbReference type="Pfam" id="PF01393">
    <property type="entry name" value="Chromo_shadow"/>
    <property type="match status" value="1"/>
</dbReference>
<dbReference type="InterPro" id="IPR023780">
    <property type="entry name" value="Chromo_domain"/>
</dbReference>
<evidence type="ECO:0000256" key="2">
    <source>
        <dbReference type="ARBA" id="ARBA00011353"/>
    </source>
</evidence>
<dbReference type="RefSeq" id="XP_007837181.1">
    <property type="nucleotide sequence ID" value="XM_007838990.1"/>
</dbReference>
<dbReference type="GeneID" id="19275422"/>
<dbReference type="CDD" id="cd00024">
    <property type="entry name" value="CD_CSD"/>
    <property type="match status" value="1"/>
</dbReference>
<dbReference type="SUPFAM" id="SSF54160">
    <property type="entry name" value="Chromo domain-like"/>
    <property type="match status" value="2"/>
</dbReference>
<dbReference type="PROSITE" id="PS50013">
    <property type="entry name" value="CHROMO_2"/>
    <property type="match status" value="1"/>
</dbReference>
<dbReference type="Proteomes" id="UP000030651">
    <property type="component" value="Unassembled WGS sequence"/>
</dbReference>
<sequence length="256" mass="28685">MLQSFFRRLTTRPAISDDEASDAGGTDVVVPIVKKQDTDIEDDFEDADPAPVTGDIKMDEDENDEKDGGDEDEELDEDEFIVEKIVGHVYAKGELKFKVKWEGYTKAEDQTWEDEDNLNENASAILEAYFEEHGGREKIISDSQAGTKKKRGRPAATSTPTNGSKRSKRDTHPASGSPPASHTKAWTPPAGSWEDHVASIDACHDEHTGKLVVYLSWRNGQKTQHDTKIVYSRCPQKMLQFYEQHVKIIKSTGEMN</sequence>
<dbReference type="Gene3D" id="2.40.50.40">
    <property type="match status" value="2"/>
</dbReference>
<evidence type="ECO:0000313" key="7">
    <source>
        <dbReference type="Proteomes" id="UP000030651"/>
    </source>
</evidence>
<dbReference type="OrthoDB" id="433924at2759"/>
<gene>
    <name evidence="6" type="ORF">PFICI_10409</name>
</gene>
<dbReference type="InterPro" id="IPR016197">
    <property type="entry name" value="Chromo-like_dom_sf"/>
</dbReference>
<organism evidence="6 7">
    <name type="scientific">Pestalotiopsis fici (strain W106-1 / CGMCC3.15140)</name>
    <dbReference type="NCBI Taxonomy" id="1229662"/>
    <lineage>
        <taxon>Eukaryota</taxon>
        <taxon>Fungi</taxon>
        <taxon>Dikarya</taxon>
        <taxon>Ascomycota</taxon>
        <taxon>Pezizomycotina</taxon>
        <taxon>Sordariomycetes</taxon>
        <taxon>Xylariomycetidae</taxon>
        <taxon>Amphisphaeriales</taxon>
        <taxon>Sporocadaceae</taxon>
        <taxon>Pestalotiopsis</taxon>
    </lineage>
</organism>
<evidence type="ECO:0000256" key="3">
    <source>
        <dbReference type="ARBA" id="ARBA00023242"/>
    </source>
</evidence>
<name>W3WZ09_PESFW</name>
<evidence type="ECO:0000256" key="1">
    <source>
        <dbReference type="ARBA" id="ARBA00004123"/>
    </source>
</evidence>
<dbReference type="InParanoid" id="W3WZ09"/>
<dbReference type="Pfam" id="PF00385">
    <property type="entry name" value="Chromo"/>
    <property type="match status" value="1"/>
</dbReference>
<comment type="subunit">
    <text evidence="2">Component of the NuA4 histone acetyltransferase complex.</text>
</comment>
<dbReference type="SMART" id="SM00300">
    <property type="entry name" value="ChSh"/>
    <property type="match status" value="1"/>
</dbReference>
<evidence type="ECO:0000259" key="5">
    <source>
        <dbReference type="PROSITE" id="PS50013"/>
    </source>
</evidence>
<dbReference type="PRINTS" id="PR00504">
    <property type="entry name" value="CHROMODOMAIN"/>
</dbReference>
<dbReference type="InterPro" id="IPR008251">
    <property type="entry name" value="Chromo_shadow_dom"/>
</dbReference>
<evidence type="ECO:0000313" key="6">
    <source>
        <dbReference type="EMBL" id="ETS78347.1"/>
    </source>
</evidence>
<dbReference type="eggNOG" id="KOG1911">
    <property type="taxonomic scope" value="Eukaryota"/>
</dbReference>
<dbReference type="AlphaFoldDB" id="W3WZ09"/>
<dbReference type="InterPro" id="IPR017984">
    <property type="entry name" value="Chromo_dom_subgr"/>
</dbReference>
<accession>W3WZ09</accession>
<comment type="subcellular location">
    <subcellularLocation>
        <location evidence="1">Nucleus</location>
    </subcellularLocation>
</comment>
<dbReference type="InterPro" id="IPR000953">
    <property type="entry name" value="Chromo/chromo_shadow_dom"/>
</dbReference>